<accession>A0A9W7HDU3</accession>
<comment type="caution">
    <text evidence="1">The sequence shown here is derived from an EMBL/GenBank/DDBJ whole genome shotgun (WGS) entry which is preliminary data.</text>
</comment>
<dbReference type="EMBL" id="BSYR01000011">
    <property type="protein sequence ID" value="GMI75704.1"/>
    <property type="molecule type" value="Genomic_DNA"/>
</dbReference>
<reference evidence="1" key="1">
    <citation type="submission" date="2023-05" db="EMBL/GenBank/DDBJ databases">
        <title>Genome and transcriptome analyses reveal genes involved in the formation of fine ridges on petal epidermal cells in Hibiscus trionum.</title>
        <authorList>
            <person name="Koshimizu S."/>
            <person name="Masuda S."/>
            <person name="Ishii T."/>
            <person name="Shirasu K."/>
            <person name="Hoshino A."/>
            <person name="Arita M."/>
        </authorList>
    </citation>
    <scope>NUCLEOTIDE SEQUENCE</scope>
    <source>
        <strain evidence="1">Hamamatsu line</strain>
    </source>
</reference>
<keyword evidence="2" id="KW-1185">Reference proteome</keyword>
<dbReference type="AlphaFoldDB" id="A0A9W7HDU3"/>
<evidence type="ECO:0000313" key="2">
    <source>
        <dbReference type="Proteomes" id="UP001165190"/>
    </source>
</evidence>
<sequence>MSKRKQITSYFLPNKKDKILEDHAQPTVLVEPSDEVQHDAGGTTNEHTPQDSIIIDKGIDINSLVRDPGLRKQIDNYDSNERDLIRRAYVDFGPST</sequence>
<gene>
    <name evidence="1" type="ORF">HRI_001239700</name>
</gene>
<dbReference type="Proteomes" id="UP001165190">
    <property type="component" value="Unassembled WGS sequence"/>
</dbReference>
<evidence type="ECO:0000313" key="1">
    <source>
        <dbReference type="EMBL" id="GMI75704.1"/>
    </source>
</evidence>
<proteinExistence type="predicted"/>
<protein>
    <submittedName>
        <fullName evidence="1">Uncharacterized protein</fullName>
    </submittedName>
</protein>
<dbReference type="OrthoDB" id="1245066at2759"/>
<name>A0A9W7HDU3_HIBTR</name>
<organism evidence="1 2">
    <name type="scientific">Hibiscus trionum</name>
    <name type="common">Flower of an hour</name>
    <dbReference type="NCBI Taxonomy" id="183268"/>
    <lineage>
        <taxon>Eukaryota</taxon>
        <taxon>Viridiplantae</taxon>
        <taxon>Streptophyta</taxon>
        <taxon>Embryophyta</taxon>
        <taxon>Tracheophyta</taxon>
        <taxon>Spermatophyta</taxon>
        <taxon>Magnoliopsida</taxon>
        <taxon>eudicotyledons</taxon>
        <taxon>Gunneridae</taxon>
        <taxon>Pentapetalae</taxon>
        <taxon>rosids</taxon>
        <taxon>malvids</taxon>
        <taxon>Malvales</taxon>
        <taxon>Malvaceae</taxon>
        <taxon>Malvoideae</taxon>
        <taxon>Hibiscus</taxon>
    </lineage>
</organism>